<evidence type="ECO:0000313" key="2">
    <source>
        <dbReference type="Proteomes" id="UP001145114"/>
    </source>
</evidence>
<dbReference type="Proteomes" id="UP001145114">
    <property type="component" value="Unassembled WGS sequence"/>
</dbReference>
<sequence>MQKDKMDDTTIYTLALQRLFTAILAIEGWYGYFGRLSRIPAVQELFDRPSPPLDNSGGGDSSSGSGSSSADVAGKDSTIRPTAAVSPASLYLRLVRLSEWSDQVIVAWVIRDVQVMLGKYIKRLRESMTE</sequence>
<name>A0ACC1HUW4_9FUNG</name>
<accession>A0ACC1HUW4</accession>
<protein>
    <submittedName>
        <fullName evidence="1">Uncharacterized protein</fullName>
    </submittedName>
</protein>
<dbReference type="EMBL" id="JAMZIH010001499">
    <property type="protein sequence ID" value="KAJ1678139.1"/>
    <property type="molecule type" value="Genomic_DNA"/>
</dbReference>
<organism evidence="1 2">
    <name type="scientific">Spiromyces aspiralis</name>
    <dbReference type="NCBI Taxonomy" id="68401"/>
    <lineage>
        <taxon>Eukaryota</taxon>
        <taxon>Fungi</taxon>
        <taxon>Fungi incertae sedis</taxon>
        <taxon>Zoopagomycota</taxon>
        <taxon>Kickxellomycotina</taxon>
        <taxon>Kickxellomycetes</taxon>
        <taxon>Kickxellales</taxon>
        <taxon>Kickxellaceae</taxon>
        <taxon>Spiromyces</taxon>
    </lineage>
</organism>
<proteinExistence type="predicted"/>
<keyword evidence="2" id="KW-1185">Reference proteome</keyword>
<gene>
    <name evidence="1" type="ORF">EV182_004694</name>
</gene>
<evidence type="ECO:0000313" key="1">
    <source>
        <dbReference type="EMBL" id="KAJ1678139.1"/>
    </source>
</evidence>
<comment type="caution">
    <text evidence="1">The sequence shown here is derived from an EMBL/GenBank/DDBJ whole genome shotgun (WGS) entry which is preliminary data.</text>
</comment>
<reference evidence="1" key="1">
    <citation type="submission" date="2022-06" db="EMBL/GenBank/DDBJ databases">
        <title>Phylogenomic reconstructions and comparative analyses of Kickxellomycotina fungi.</title>
        <authorList>
            <person name="Reynolds N.K."/>
            <person name="Stajich J.E."/>
            <person name="Barry K."/>
            <person name="Grigoriev I.V."/>
            <person name="Crous P."/>
            <person name="Smith M.E."/>
        </authorList>
    </citation>
    <scope>NUCLEOTIDE SEQUENCE</scope>
    <source>
        <strain evidence="1">RSA 2271</strain>
    </source>
</reference>